<evidence type="ECO:0000256" key="1">
    <source>
        <dbReference type="SAM" id="MobiDB-lite"/>
    </source>
</evidence>
<dbReference type="AlphaFoldDB" id="A0AAN7BEX3"/>
<sequence length="825" mass="87825">MIGLSRSWCILLPLIIDLTATSILAQSLISQNSRFIHHVFTRCWNNPNYVCYSKNDNFKTMDANSIFYIKPGSRENDDHCLAAIIGLDANTPFPVRTIPCSTDTKEIQWRAVPDDSGHFFIYNEAYPETQRLDFVLQGTTNIYILIMGPSDPIYHNQRWFLNSVGGENLFRLSSFGLESLLVTTNQIDDTSSLGGVLEEESSVDTAWYLGDFIGSSPLSSSTVDVQPSETTTIPSLAFTSQPLPDTQTVDGTTSETLFPVSETPDTVMTIATSLSNKLGPPTVSTVSHVTQTIASTTNEPQTEQATTITASTDASSPTSATTPPQPESQTPDADFSTSSLPATETSSSVEEQATENAFSTTTQAQPEPQTTSPSTPGSVQPSTTTNGVEAHDTESGISTSTQPNPLQQTIASSQDPLETSNIISTIESETNDNDSTASTTDQMRSEPQHTVTVVASLTQSSGSLPTSQTTSTENEQETIAIHSTQTQTGSQPSLFGPSATTSTDEPLLPGTETLNSTPTQNLIAATSDESLQISQTTSRESHFVSGIEPTPSLTRSENLNTTMLSSAISSVNTSSMFNENFTTATLPNTEPIVSLVFTSSSIPNASPTPSTFITSSASGTLNPVEIPIASHTPSATTTNSSISDTVTIKRVLDAEPSNSPSAPDSISTTPSTLITVTRTTTTTDPLGAFGIPDFSLLKVSNADTAIFPGATPKVDIELSPLPSSSTSNTNTPFLAQNKEALIGGTLGSLLAVAIVIIVILGYCLRSQRRKNRKAGKETKLEAAVNDKVRVGAAHIKKEKKDSDKEEQVEGNDEVIEAPPPPYRET</sequence>
<keyword evidence="2" id="KW-1133">Transmembrane helix</keyword>
<proteinExistence type="predicted"/>
<feature type="region of interest" description="Disordered" evidence="1">
    <location>
        <begin position="457"/>
        <end position="476"/>
    </location>
</feature>
<feature type="chain" id="PRO_5042947814" evidence="3">
    <location>
        <begin position="26"/>
        <end position="825"/>
    </location>
</feature>
<feature type="region of interest" description="Disordered" evidence="1">
    <location>
        <begin position="529"/>
        <end position="553"/>
    </location>
</feature>
<protein>
    <submittedName>
        <fullName evidence="4">Uncharacterized protein</fullName>
    </submittedName>
</protein>
<evidence type="ECO:0000313" key="5">
    <source>
        <dbReference type="Proteomes" id="UP001301958"/>
    </source>
</evidence>
<feature type="compositionally biased region" description="Polar residues" evidence="1">
    <location>
        <begin position="294"/>
        <end position="303"/>
    </location>
</feature>
<dbReference type="InterPro" id="IPR035992">
    <property type="entry name" value="Ricin_B-like_lectins"/>
</dbReference>
<reference evidence="4" key="1">
    <citation type="journal article" date="2023" name="Mol. Phylogenet. Evol.">
        <title>Genome-scale phylogeny and comparative genomics of the fungal order Sordariales.</title>
        <authorList>
            <person name="Hensen N."/>
            <person name="Bonometti L."/>
            <person name="Westerberg I."/>
            <person name="Brannstrom I.O."/>
            <person name="Guillou S."/>
            <person name="Cros-Aarteil S."/>
            <person name="Calhoun S."/>
            <person name="Haridas S."/>
            <person name="Kuo A."/>
            <person name="Mondo S."/>
            <person name="Pangilinan J."/>
            <person name="Riley R."/>
            <person name="LaButti K."/>
            <person name="Andreopoulos B."/>
            <person name="Lipzen A."/>
            <person name="Chen C."/>
            <person name="Yan M."/>
            <person name="Daum C."/>
            <person name="Ng V."/>
            <person name="Clum A."/>
            <person name="Steindorff A."/>
            <person name="Ohm R.A."/>
            <person name="Martin F."/>
            <person name="Silar P."/>
            <person name="Natvig D.O."/>
            <person name="Lalanne C."/>
            <person name="Gautier V."/>
            <person name="Ament-Velasquez S.L."/>
            <person name="Kruys A."/>
            <person name="Hutchinson M.I."/>
            <person name="Powell A.J."/>
            <person name="Barry K."/>
            <person name="Miller A.N."/>
            <person name="Grigoriev I.V."/>
            <person name="Debuchy R."/>
            <person name="Gladieux P."/>
            <person name="Hiltunen Thoren M."/>
            <person name="Johannesson H."/>
        </authorList>
    </citation>
    <scope>NUCLEOTIDE SEQUENCE</scope>
    <source>
        <strain evidence="4">CBS 990.96</strain>
    </source>
</reference>
<feature type="compositionally biased region" description="Polar residues" evidence="1">
    <location>
        <begin position="529"/>
        <end position="538"/>
    </location>
</feature>
<comment type="caution">
    <text evidence="4">The sequence shown here is derived from an EMBL/GenBank/DDBJ whole genome shotgun (WGS) entry which is preliminary data.</text>
</comment>
<dbReference type="Proteomes" id="UP001301958">
    <property type="component" value="Unassembled WGS sequence"/>
</dbReference>
<feature type="compositionally biased region" description="Polar residues" evidence="1">
    <location>
        <begin position="395"/>
        <end position="428"/>
    </location>
</feature>
<feature type="compositionally biased region" description="Polar residues" evidence="1">
    <location>
        <begin position="335"/>
        <end position="358"/>
    </location>
</feature>
<evidence type="ECO:0000256" key="2">
    <source>
        <dbReference type="SAM" id="Phobius"/>
    </source>
</evidence>
<name>A0AAN7BEX3_9PEZI</name>
<feature type="region of interest" description="Disordered" evidence="1">
    <location>
        <begin position="294"/>
        <end position="450"/>
    </location>
</feature>
<dbReference type="EMBL" id="MU865629">
    <property type="protein sequence ID" value="KAK4220837.1"/>
    <property type="molecule type" value="Genomic_DNA"/>
</dbReference>
<gene>
    <name evidence="4" type="ORF">QBC38DRAFT_493312</name>
</gene>
<organism evidence="4 5">
    <name type="scientific">Podospora fimiseda</name>
    <dbReference type="NCBI Taxonomy" id="252190"/>
    <lineage>
        <taxon>Eukaryota</taxon>
        <taxon>Fungi</taxon>
        <taxon>Dikarya</taxon>
        <taxon>Ascomycota</taxon>
        <taxon>Pezizomycotina</taxon>
        <taxon>Sordariomycetes</taxon>
        <taxon>Sordariomycetidae</taxon>
        <taxon>Sordariales</taxon>
        <taxon>Podosporaceae</taxon>
        <taxon>Podospora</taxon>
    </lineage>
</organism>
<keyword evidence="2" id="KW-0472">Membrane</keyword>
<feature type="region of interest" description="Disordered" evidence="1">
    <location>
        <begin position="792"/>
        <end position="825"/>
    </location>
</feature>
<feature type="compositionally biased region" description="Basic and acidic residues" evidence="1">
    <location>
        <begin position="798"/>
        <end position="807"/>
    </location>
</feature>
<keyword evidence="3" id="KW-0732">Signal</keyword>
<reference evidence="4" key="2">
    <citation type="submission" date="2023-05" db="EMBL/GenBank/DDBJ databases">
        <authorList>
            <consortium name="Lawrence Berkeley National Laboratory"/>
            <person name="Steindorff A."/>
            <person name="Hensen N."/>
            <person name="Bonometti L."/>
            <person name="Westerberg I."/>
            <person name="Brannstrom I.O."/>
            <person name="Guillou S."/>
            <person name="Cros-Aarteil S."/>
            <person name="Calhoun S."/>
            <person name="Haridas S."/>
            <person name="Kuo A."/>
            <person name="Mondo S."/>
            <person name="Pangilinan J."/>
            <person name="Riley R."/>
            <person name="Labutti K."/>
            <person name="Andreopoulos B."/>
            <person name="Lipzen A."/>
            <person name="Chen C."/>
            <person name="Yanf M."/>
            <person name="Daum C."/>
            <person name="Ng V."/>
            <person name="Clum A."/>
            <person name="Ohm R."/>
            <person name="Martin F."/>
            <person name="Silar P."/>
            <person name="Natvig D."/>
            <person name="Lalanne C."/>
            <person name="Gautier V."/>
            <person name="Ament-Velasquez S.L."/>
            <person name="Kruys A."/>
            <person name="Hutchinson M.I."/>
            <person name="Powell A.J."/>
            <person name="Barry K."/>
            <person name="Miller A.N."/>
            <person name="Grigoriev I.V."/>
            <person name="Debuchy R."/>
            <person name="Gladieux P."/>
            <person name="Thoren M.H."/>
            <person name="Johannesson H."/>
        </authorList>
    </citation>
    <scope>NUCLEOTIDE SEQUENCE</scope>
    <source>
        <strain evidence="4">CBS 990.96</strain>
    </source>
</reference>
<feature type="compositionally biased region" description="Low complexity" evidence="1">
    <location>
        <begin position="304"/>
        <end position="331"/>
    </location>
</feature>
<dbReference type="PROSITE" id="PS50231">
    <property type="entry name" value="RICIN_B_LECTIN"/>
    <property type="match status" value="1"/>
</dbReference>
<feature type="transmembrane region" description="Helical" evidence="2">
    <location>
        <begin position="740"/>
        <end position="764"/>
    </location>
</feature>
<accession>A0AAN7BEX3</accession>
<evidence type="ECO:0000313" key="4">
    <source>
        <dbReference type="EMBL" id="KAK4220837.1"/>
    </source>
</evidence>
<feature type="compositionally biased region" description="Polar residues" evidence="1">
    <location>
        <begin position="483"/>
        <end position="504"/>
    </location>
</feature>
<feature type="region of interest" description="Disordered" evidence="1">
    <location>
        <begin position="483"/>
        <end position="517"/>
    </location>
</feature>
<keyword evidence="5" id="KW-1185">Reference proteome</keyword>
<evidence type="ECO:0000256" key="3">
    <source>
        <dbReference type="SAM" id="SignalP"/>
    </source>
</evidence>
<feature type="signal peptide" evidence="3">
    <location>
        <begin position="1"/>
        <end position="25"/>
    </location>
</feature>
<feature type="compositionally biased region" description="Low complexity" evidence="1">
    <location>
        <begin position="359"/>
        <end position="385"/>
    </location>
</feature>
<dbReference type="SUPFAM" id="SSF50370">
    <property type="entry name" value="Ricin B-like lectins"/>
    <property type="match status" value="1"/>
</dbReference>
<keyword evidence="2" id="KW-0812">Transmembrane</keyword>